<feature type="region of interest" description="Disordered" evidence="1">
    <location>
        <begin position="928"/>
        <end position="999"/>
    </location>
</feature>
<feature type="compositionally biased region" description="Polar residues" evidence="1">
    <location>
        <begin position="1807"/>
        <end position="1819"/>
    </location>
</feature>
<feature type="region of interest" description="Disordered" evidence="1">
    <location>
        <begin position="127"/>
        <end position="168"/>
    </location>
</feature>
<feature type="compositionally biased region" description="Low complexity" evidence="1">
    <location>
        <begin position="1630"/>
        <end position="1644"/>
    </location>
</feature>
<feature type="region of interest" description="Disordered" evidence="1">
    <location>
        <begin position="1484"/>
        <end position="1519"/>
    </location>
</feature>
<feature type="compositionally biased region" description="Basic and acidic residues" evidence="1">
    <location>
        <begin position="71"/>
        <end position="81"/>
    </location>
</feature>
<feature type="compositionally biased region" description="Polar residues" evidence="1">
    <location>
        <begin position="958"/>
        <end position="972"/>
    </location>
</feature>
<feature type="region of interest" description="Disordered" evidence="1">
    <location>
        <begin position="1145"/>
        <end position="1185"/>
    </location>
</feature>
<feature type="region of interest" description="Disordered" evidence="1">
    <location>
        <begin position="1616"/>
        <end position="1684"/>
    </location>
</feature>
<feature type="compositionally biased region" description="Basic residues" evidence="1">
    <location>
        <begin position="1485"/>
        <end position="1496"/>
    </location>
</feature>
<feature type="compositionally biased region" description="Polar residues" evidence="1">
    <location>
        <begin position="1787"/>
        <end position="1799"/>
    </location>
</feature>
<sequence length="1819" mass="196680">MKDLISLELQQCEEDGDSAPGTPSKRAEPRELSPQVQTSPVHQPQVTQAVEQQSAVLQSEQAQSPQQQMHHQSEVELERQNVEQNSALLHPVSVVQQPLSNSQSAPQPPQAFRKSRFLVSPVVESKQLPGEDVNGGAAAVQQQSAVVSAAPPTTQLEESPHSDSVPTAVAASVAVPPPLALSSNSTVLPSSQDLQMSDGNPLSTVGSTPAPVNASQPGSGGPTPPLHCTPENTYTADHPSARLSQQNSLEKQDSITSNSNLSELARKLQQIQTSGSGPPLTLPPIHPMQPLSAPSHPGTPTTYSSQPTFNQDLNMQLAGMNHTNKNNSKHSKVKIFSMMVLRTARNTRALWSPSVNYKTCPAFFHVLAPEQGGTASSGSCASINSVGGSSSSTTTAVGTSCLGIPVQEASIVTHPQVPQYTHRMTDIPPTEITQQVACDVVNEEGLTTSPLSQPLGSLYMPHPSGALTVIVTPPLSHSSQSLPPHSQGVVPAMGIDEHPDVPLPLTIAGVDITPPLQETVVPSSYIAPETSAAAFPVVTEPIISEALPPHPITLGEVTLPVNPNMLQSSFPTAFHGLDPAAMQHFAMLNPSLPNVMSGVNITNPGNIEGFANAGLTPLCVQPTVDVGTGQPCDMPTTMPPGMDMSGAAALGIPAGMRLVAVAPSPEHRSKMDLNDLKEQLQKLVPGAHLTLTHHPPQDPMHSVASSVEGVTSEYPQDNAGSSHMGIPLTSEGASIGVPQPMMLPQTVRLITGETVALVPPHGYPTMMPVSLDSTSMAPPLTISSLDRVEVKSTQLAASQIPQNSTSLSRTPSLKESEGDFKQYEPSDAKKTRIARFQVTKVVEEAGRRASDASTCSSPVSSPVRRGRFAVMKVAESTESPGSTPVGSESTVGHPDHAQEHMLTNSQAGTPSEPPCMVSSFMNEEMQISIPTMPPGDEESLSQQPSTNDSSDDRLPTPDGSQYSVVVTRSSGDIWQPQSQPSSSFSSSSSSSTPQMQVTRCERTFASPIKSPLPHIKENLSPKLLYGIDHVSFNERTLAEKRERMKRLKIPKIDIPTRAKSFGDSLHHLGNKPPSPIPSTSPPREPPPILDLSELRTEKGAIPKTHEGNRYVLSLSSIKRSKSYDADTEKAAEQNANAQVKIRRAQKETHGIQKCTSQVKSPQASSSSGKTNLVPPPIPPRNKPLKSALKKTESVNWLDQSSSIADLGNLFEEVKQSREILHREIKHSKELLHKSRESLNRSVDRSNLSVFNPLSRTKSVSNIHNVGLSAARDSGLSQSTWELGDTTNLSPFPPLRTASSVSFSEDHQGNMYGATSMNAKRSPAMRRITGHDRLHHHFVGDSVYHTVHTPSQTAVPLRMNSPRPPSTPHPPAFQDDVYYTIQGGAGVTQHHQNEEYRAWYPVSSSPRPRYKMRYPSSSSSEEGFEDDVSVYEPLQDPPTRMMSPGPQYRSEAIPVCPQSPKSPKCGRYHQSPPYSHFYRPASPKSPKFHRFSPKSHHQQFPPPVHHGQSSHHITQSIPSPPSSYYYPSSHYPPACMPPSSPHPHSARPWVPSSAQLEMYNLYTWTDEELETVRNEFEDFSEDDDSFQQLISKQEHEEAEMRRRHLQEREAFRILRQQRHLNRRPQTLKLVSSPGPATPGTTPTSPHYSTERLHSEDLEHSDGASQLASQSLEASSNTAASTKKGRTISEDMLHLVQNLGATSRPLYKPPQGKITLNQLMAMQKSSATMPAIGPRPVYPSIGIPAAPYHGQCYPTAYHTFPFPCQQLSDGSIVAVSQMEEAPGAPTSIGCISSSSGNVQLSQQQPPPQATSATWGHWQQPQ</sequence>
<dbReference type="EMBL" id="JAXCGZ010007816">
    <property type="protein sequence ID" value="KAK7078470.1"/>
    <property type="molecule type" value="Genomic_DNA"/>
</dbReference>
<feature type="compositionally biased region" description="Low complexity" evidence="1">
    <location>
        <begin position="1662"/>
        <end position="1674"/>
    </location>
</feature>
<feature type="region of interest" description="Disordered" evidence="1">
    <location>
        <begin position="270"/>
        <end position="309"/>
    </location>
</feature>
<keyword evidence="3" id="KW-1185">Reference proteome</keyword>
<feature type="region of interest" description="Disordered" evidence="1">
    <location>
        <begin position="184"/>
        <end position="255"/>
    </location>
</feature>
<evidence type="ECO:0000256" key="1">
    <source>
        <dbReference type="SAM" id="MobiDB-lite"/>
    </source>
</evidence>
<feature type="compositionally biased region" description="Polar residues" evidence="1">
    <location>
        <begin position="242"/>
        <end position="255"/>
    </location>
</feature>
<name>A0AAN8XG24_HALRR</name>
<feature type="compositionally biased region" description="Polar residues" evidence="1">
    <location>
        <begin position="797"/>
        <end position="811"/>
    </location>
</feature>
<organism evidence="2 3">
    <name type="scientific">Halocaridina rubra</name>
    <name type="common">Hawaiian red shrimp</name>
    <dbReference type="NCBI Taxonomy" id="373956"/>
    <lineage>
        <taxon>Eukaryota</taxon>
        <taxon>Metazoa</taxon>
        <taxon>Ecdysozoa</taxon>
        <taxon>Arthropoda</taxon>
        <taxon>Crustacea</taxon>
        <taxon>Multicrustacea</taxon>
        <taxon>Malacostraca</taxon>
        <taxon>Eumalacostraca</taxon>
        <taxon>Eucarida</taxon>
        <taxon>Decapoda</taxon>
        <taxon>Pleocyemata</taxon>
        <taxon>Caridea</taxon>
        <taxon>Atyoidea</taxon>
        <taxon>Atyidae</taxon>
        <taxon>Halocaridina</taxon>
    </lineage>
</organism>
<feature type="compositionally biased region" description="Low complexity" evidence="1">
    <location>
        <begin position="1509"/>
        <end position="1519"/>
    </location>
</feature>
<feature type="compositionally biased region" description="Basic and acidic residues" evidence="1">
    <location>
        <begin position="812"/>
        <end position="826"/>
    </location>
</feature>
<feature type="region of interest" description="Disordered" evidence="1">
    <location>
        <begin position="1782"/>
        <end position="1819"/>
    </location>
</feature>
<feature type="region of interest" description="Disordered" evidence="1">
    <location>
        <begin position="1060"/>
        <end position="1090"/>
    </location>
</feature>
<feature type="compositionally biased region" description="Low complexity" evidence="1">
    <location>
        <begin position="58"/>
        <end position="70"/>
    </location>
</feature>
<comment type="caution">
    <text evidence="2">The sequence shown here is derived from an EMBL/GenBank/DDBJ whole genome shotgun (WGS) entry which is preliminary data.</text>
</comment>
<feature type="compositionally biased region" description="Basic and acidic residues" evidence="1">
    <location>
        <begin position="1647"/>
        <end position="1660"/>
    </location>
</feature>
<protein>
    <submittedName>
        <fullName evidence="2">Uncharacterized protein</fullName>
    </submittedName>
</protein>
<feature type="compositionally biased region" description="Polar residues" evidence="1">
    <location>
        <begin position="34"/>
        <end position="57"/>
    </location>
</feature>
<feature type="compositionally biased region" description="Polar residues" evidence="1">
    <location>
        <begin position="876"/>
        <end position="890"/>
    </location>
</feature>
<feature type="compositionally biased region" description="Polar residues" evidence="1">
    <location>
        <begin position="298"/>
        <end position="309"/>
    </location>
</feature>
<feature type="compositionally biased region" description="Polar residues" evidence="1">
    <location>
        <begin position="184"/>
        <end position="207"/>
    </location>
</feature>
<feature type="region of interest" description="Disordered" evidence="1">
    <location>
        <begin position="1"/>
        <end position="113"/>
    </location>
</feature>
<proteinExistence type="predicted"/>
<feature type="compositionally biased region" description="Low complexity" evidence="1">
    <location>
        <begin position="975"/>
        <end position="994"/>
    </location>
</feature>
<evidence type="ECO:0000313" key="2">
    <source>
        <dbReference type="EMBL" id="KAK7078470.1"/>
    </source>
</evidence>
<feature type="region of interest" description="Disordered" evidence="1">
    <location>
        <begin position="797"/>
        <end position="826"/>
    </location>
</feature>
<dbReference type="Proteomes" id="UP001381693">
    <property type="component" value="Unassembled WGS sequence"/>
</dbReference>
<feature type="compositionally biased region" description="Pro residues" evidence="1">
    <location>
        <begin position="1072"/>
        <end position="1088"/>
    </location>
</feature>
<feature type="region of interest" description="Disordered" evidence="1">
    <location>
        <begin position="874"/>
        <end position="895"/>
    </location>
</feature>
<feature type="compositionally biased region" description="Low complexity" evidence="1">
    <location>
        <begin position="137"/>
        <end position="150"/>
    </location>
</feature>
<accession>A0AAN8XG24</accession>
<evidence type="ECO:0000313" key="3">
    <source>
        <dbReference type="Proteomes" id="UP001381693"/>
    </source>
</evidence>
<gene>
    <name evidence="2" type="ORF">SK128_004643</name>
</gene>
<reference evidence="2 3" key="1">
    <citation type="submission" date="2023-11" db="EMBL/GenBank/DDBJ databases">
        <title>Halocaridina rubra genome assembly.</title>
        <authorList>
            <person name="Smith C."/>
        </authorList>
    </citation>
    <scope>NUCLEOTIDE SEQUENCE [LARGE SCALE GENOMIC DNA]</scope>
    <source>
        <strain evidence="2">EP-1</strain>
        <tissue evidence="2">Whole</tissue>
    </source>
</reference>
<feature type="compositionally biased region" description="Polar residues" evidence="1">
    <location>
        <begin position="94"/>
        <end position="105"/>
    </location>
</feature>
<feature type="compositionally biased region" description="Low complexity" evidence="1">
    <location>
        <begin position="1156"/>
        <end position="1167"/>
    </location>
</feature>